<dbReference type="Proteomes" id="UP001620645">
    <property type="component" value="Unassembled WGS sequence"/>
</dbReference>
<comment type="caution">
    <text evidence="2">The sequence shown here is derived from an EMBL/GenBank/DDBJ whole genome shotgun (WGS) entry which is preliminary data.</text>
</comment>
<evidence type="ECO:0000313" key="3">
    <source>
        <dbReference type="Proteomes" id="UP001620645"/>
    </source>
</evidence>
<feature type="chain" id="PRO_5044855114" evidence="1">
    <location>
        <begin position="26"/>
        <end position="131"/>
    </location>
</feature>
<sequence>MRENAKAVVLLSFTMLVNFVHLSAALRGALARVGRSWKFDDDVFRVVTPPGESPYPMFFQHNPRQLERFRLLLSSAGQTKLHRFGRSLYGVDGSSASAIMRSQRGLQSPEEQRSVIVIDADDGQLMRYGKR</sequence>
<evidence type="ECO:0000313" key="2">
    <source>
        <dbReference type="EMBL" id="KAL3085080.1"/>
    </source>
</evidence>
<dbReference type="AlphaFoldDB" id="A0ABD2J4V9"/>
<organism evidence="2 3">
    <name type="scientific">Heterodera schachtii</name>
    <name type="common">Sugarbeet cyst nematode worm</name>
    <name type="synonym">Tylenchus schachtii</name>
    <dbReference type="NCBI Taxonomy" id="97005"/>
    <lineage>
        <taxon>Eukaryota</taxon>
        <taxon>Metazoa</taxon>
        <taxon>Ecdysozoa</taxon>
        <taxon>Nematoda</taxon>
        <taxon>Chromadorea</taxon>
        <taxon>Rhabditida</taxon>
        <taxon>Tylenchina</taxon>
        <taxon>Tylenchomorpha</taxon>
        <taxon>Tylenchoidea</taxon>
        <taxon>Heteroderidae</taxon>
        <taxon>Heteroderinae</taxon>
        <taxon>Heterodera</taxon>
    </lineage>
</organism>
<gene>
    <name evidence="2" type="ORF">niasHS_010149</name>
</gene>
<keyword evidence="1" id="KW-0732">Signal</keyword>
<proteinExistence type="predicted"/>
<reference evidence="2 3" key="1">
    <citation type="submission" date="2024-10" db="EMBL/GenBank/DDBJ databases">
        <authorList>
            <person name="Kim D."/>
        </authorList>
    </citation>
    <scope>NUCLEOTIDE SEQUENCE [LARGE SCALE GENOMIC DNA]</scope>
    <source>
        <strain evidence="2">Taebaek</strain>
    </source>
</reference>
<feature type="signal peptide" evidence="1">
    <location>
        <begin position="1"/>
        <end position="25"/>
    </location>
</feature>
<keyword evidence="3" id="KW-1185">Reference proteome</keyword>
<accession>A0ABD2J4V9</accession>
<dbReference type="EMBL" id="JBICCN010000232">
    <property type="protein sequence ID" value="KAL3085080.1"/>
    <property type="molecule type" value="Genomic_DNA"/>
</dbReference>
<protein>
    <submittedName>
        <fullName evidence="2">Uncharacterized protein</fullName>
    </submittedName>
</protein>
<evidence type="ECO:0000256" key="1">
    <source>
        <dbReference type="SAM" id="SignalP"/>
    </source>
</evidence>
<name>A0ABD2J4V9_HETSC</name>